<dbReference type="SMART" id="SM00867">
    <property type="entry name" value="YceI"/>
    <property type="match status" value="1"/>
</dbReference>
<evidence type="ECO:0000313" key="2">
    <source>
        <dbReference type="EMBL" id="BCG46445.1"/>
    </source>
</evidence>
<dbReference type="SUPFAM" id="SSF101874">
    <property type="entry name" value="YceI-like"/>
    <property type="match status" value="1"/>
</dbReference>
<dbReference type="InterPro" id="IPR001763">
    <property type="entry name" value="Rhodanese-like_dom"/>
</dbReference>
<evidence type="ECO:0000313" key="3">
    <source>
        <dbReference type="Proteomes" id="UP000515472"/>
    </source>
</evidence>
<dbReference type="InterPro" id="IPR007372">
    <property type="entry name" value="Lipid/polyisoprenoid-bd_YceI"/>
</dbReference>
<dbReference type="InterPro" id="IPR036761">
    <property type="entry name" value="TTHA0802/YceI-like_sf"/>
</dbReference>
<feature type="domain" description="Rhodanese" evidence="1">
    <location>
        <begin position="14"/>
        <end position="108"/>
    </location>
</feature>
<dbReference type="PANTHER" id="PTHR34406">
    <property type="entry name" value="PROTEIN YCEI"/>
    <property type="match status" value="1"/>
</dbReference>
<dbReference type="KEGG" id="gbn:GEOBRER4_11950"/>
<name>A0A6S6M502_9BACT</name>
<dbReference type="AlphaFoldDB" id="A0A6S6M502"/>
<organism evidence="2 3">
    <name type="scientific">Citrifermentans bremense</name>
    <dbReference type="NCBI Taxonomy" id="60035"/>
    <lineage>
        <taxon>Bacteria</taxon>
        <taxon>Pseudomonadati</taxon>
        <taxon>Thermodesulfobacteriota</taxon>
        <taxon>Desulfuromonadia</taxon>
        <taxon>Geobacterales</taxon>
        <taxon>Geobacteraceae</taxon>
        <taxon>Citrifermentans</taxon>
    </lineage>
</organism>
<evidence type="ECO:0000259" key="1">
    <source>
        <dbReference type="PROSITE" id="PS50206"/>
    </source>
</evidence>
<dbReference type="Proteomes" id="UP000515472">
    <property type="component" value="Chromosome"/>
</dbReference>
<dbReference type="Gene3D" id="2.40.128.110">
    <property type="entry name" value="Lipid/polyisoprenoid-binding, YceI-like"/>
    <property type="match status" value="1"/>
</dbReference>
<dbReference type="Gene3D" id="3.40.250.10">
    <property type="entry name" value="Rhodanese-like domain"/>
    <property type="match status" value="1"/>
</dbReference>
<dbReference type="Pfam" id="PF00581">
    <property type="entry name" value="Rhodanese"/>
    <property type="match status" value="1"/>
</dbReference>
<dbReference type="CDD" id="cd00158">
    <property type="entry name" value="RHOD"/>
    <property type="match status" value="1"/>
</dbReference>
<proteinExistence type="predicted"/>
<keyword evidence="3" id="KW-1185">Reference proteome</keyword>
<dbReference type="SUPFAM" id="SSF52821">
    <property type="entry name" value="Rhodanese/Cell cycle control phosphatase"/>
    <property type="match status" value="1"/>
</dbReference>
<dbReference type="PANTHER" id="PTHR34406:SF1">
    <property type="entry name" value="PROTEIN YCEI"/>
    <property type="match status" value="1"/>
</dbReference>
<dbReference type="EMBL" id="AP023213">
    <property type="protein sequence ID" value="BCG46445.1"/>
    <property type="molecule type" value="Genomic_DNA"/>
</dbReference>
<dbReference type="SMART" id="SM00450">
    <property type="entry name" value="RHOD"/>
    <property type="match status" value="1"/>
</dbReference>
<protein>
    <submittedName>
        <fullName evidence="2">Rhodanese-like domain protein</fullName>
    </submittedName>
</protein>
<gene>
    <name evidence="2" type="ORF">GEOBRER4_n1241</name>
</gene>
<dbReference type="Pfam" id="PF04264">
    <property type="entry name" value="YceI"/>
    <property type="match status" value="1"/>
</dbReference>
<dbReference type="PROSITE" id="PS50206">
    <property type="entry name" value="RHODANESE_3"/>
    <property type="match status" value="1"/>
</dbReference>
<reference evidence="2 3" key="1">
    <citation type="submission" date="2020-06" db="EMBL/GenBank/DDBJ databases">
        <title>Interaction of electrochemicaly active bacteria, Geobacter bremensis R4 on different carbon anode.</title>
        <authorList>
            <person name="Meng L."/>
            <person name="Yoshida N."/>
        </authorList>
    </citation>
    <scope>NUCLEOTIDE SEQUENCE [LARGE SCALE GENOMIC DNA]</scope>
    <source>
        <strain evidence="2 3">R4</strain>
    </source>
</reference>
<dbReference type="RefSeq" id="WP_185244650.1">
    <property type="nucleotide sequence ID" value="NZ_AP023213.1"/>
</dbReference>
<accession>A0A6S6M502</accession>
<sequence>MSHTLSSNQMMLRLQNGAVVIDVMTPEDYAACHVAGALNACVYEVAFIDQIAELVPDRNRELILYDATGTTRSAELACERLQQAGYAKVSVLAGGLAAWRKEGLPLEVEETAASLGLRDGPYRVNTEKSTLEWIGRNLNKRHYGSIGIKAGELSITGGKLSRGYIELDMTSISNLDLQDGGWRDVLIRHLKSDDFFAVDRFPTASFTSTGWETREENSLNAVKGIVTGKLKIRDITREIRIPATIAPQDDGSIQAHAAFDLDRTLWNACYGSCRLFERLGMHFVDDLISLELFVVAGAW</sequence>
<dbReference type="InterPro" id="IPR036873">
    <property type="entry name" value="Rhodanese-like_dom_sf"/>
</dbReference>